<dbReference type="AlphaFoldDB" id="A0A8B7YIK1"/>
<dbReference type="Proteomes" id="UP000694845">
    <property type="component" value="Unplaced"/>
</dbReference>
<evidence type="ECO:0000256" key="1">
    <source>
        <dbReference type="SAM" id="Phobius"/>
    </source>
</evidence>
<reference evidence="3" key="1">
    <citation type="submission" date="2025-08" db="UniProtKB">
        <authorList>
            <consortium name="RefSeq"/>
        </authorList>
    </citation>
    <scope>IDENTIFICATION</scope>
</reference>
<protein>
    <submittedName>
        <fullName evidence="3">Uncharacterized protein LOC110979714</fullName>
    </submittedName>
</protein>
<dbReference type="KEGG" id="aplc:110979714"/>
<keyword evidence="1" id="KW-0812">Transmembrane</keyword>
<evidence type="ECO:0000313" key="3">
    <source>
        <dbReference type="RefSeq" id="XP_022091446.1"/>
    </source>
</evidence>
<keyword evidence="2" id="KW-1185">Reference proteome</keyword>
<proteinExistence type="predicted"/>
<feature type="transmembrane region" description="Helical" evidence="1">
    <location>
        <begin position="29"/>
        <end position="48"/>
    </location>
</feature>
<dbReference type="RefSeq" id="XP_022091446.1">
    <property type="nucleotide sequence ID" value="XM_022235754.1"/>
</dbReference>
<dbReference type="OrthoDB" id="10417290at2759"/>
<evidence type="ECO:0000313" key="2">
    <source>
        <dbReference type="Proteomes" id="UP000694845"/>
    </source>
</evidence>
<gene>
    <name evidence="3" type="primary">LOC110979714</name>
</gene>
<organism evidence="2 3">
    <name type="scientific">Acanthaster planci</name>
    <name type="common">Crown-of-thorns starfish</name>
    <dbReference type="NCBI Taxonomy" id="133434"/>
    <lineage>
        <taxon>Eukaryota</taxon>
        <taxon>Metazoa</taxon>
        <taxon>Echinodermata</taxon>
        <taxon>Eleutherozoa</taxon>
        <taxon>Asterozoa</taxon>
        <taxon>Asteroidea</taxon>
        <taxon>Valvatacea</taxon>
        <taxon>Valvatida</taxon>
        <taxon>Acanthasteridae</taxon>
        <taxon>Acanthaster</taxon>
    </lineage>
</organism>
<keyword evidence="1" id="KW-1133">Transmembrane helix</keyword>
<keyword evidence="1" id="KW-0472">Membrane</keyword>
<accession>A0A8B7YIK1</accession>
<name>A0A8B7YIK1_ACAPL</name>
<dbReference type="OMA" id="EESSFAW"/>
<dbReference type="GeneID" id="110979714"/>
<sequence>MVRRCVVSQFKSSKQEVKTSWIDMKDLRYVLILTLALGLACSFSLLAVHGEMCSAVTKASAGDDLGSLRQRAFTAFQAQCRGKPGDLGSTTSCSFALEPSDPPGITFILQPLYEPFRLDFHVKTRRDAILVLAEEKTEESSFAWITIGSFDMHRSAVRACFLLDSPTCHELLGGRSVYDHEELLVSAEESRPFWVAYKDSELL</sequence>